<dbReference type="InterPro" id="IPR040387">
    <property type="entry name" value="RIN4/NOI4"/>
</dbReference>
<organism evidence="3 4">
    <name type="scientific">Corchorus olitorius</name>
    <dbReference type="NCBI Taxonomy" id="93759"/>
    <lineage>
        <taxon>Eukaryota</taxon>
        <taxon>Viridiplantae</taxon>
        <taxon>Streptophyta</taxon>
        <taxon>Embryophyta</taxon>
        <taxon>Tracheophyta</taxon>
        <taxon>Spermatophyta</taxon>
        <taxon>Magnoliopsida</taxon>
        <taxon>eudicotyledons</taxon>
        <taxon>Gunneridae</taxon>
        <taxon>Pentapetalae</taxon>
        <taxon>rosids</taxon>
        <taxon>malvids</taxon>
        <taxon>Malvales</taxon>
        <taxon>Malvaceae</taxon>
        <taxon>Grewioideae</taxon>
        <taxon>Apeibeae</taxon>
        <taxon>Corchorus</taxon>
    </lineage>
</organism>
<name>A0A1R3KXZ3_9ROSI</name>
<protein>
    <submittedName>
        <fullName evidence="3">Pathogenic type III effector avirulence factor Avr cleavage site</fullName>
    </submittedName>
</protein>
<dbReference type="AlphaFoldDB" id="A0A1R3KXZ3"/>
<dbReference type="InterPro" id="IPR008700">
    <property type="entry name" value="TypeIII_avirulence_cleave"/>
</dbReference>
<evidence type="ECO:0000313" key="4">
    <source>
        <dbReference type="Proteomes" id="UP000187203"/>
    </source>
</evidence>
<feature type="domain" description="RIN4 pathogenic type III effector avirulence factor Avr cleavage site" evidence="2">
    <location>
        <begin position="10"/>
        <end position="42"/>
    </location>
</feature>
<proteinExistence type="predicted"/>
<feature type="region of interest" description="Disordered" evidence="1">
    <location>
        <begin position="39"/>
        <end position="59"/>
    </location>
</feature>
<keyword evidence="4" id="KW-1185">Reference proteome</keyword>
<dbReference type="EMBL" id="AWUE01010063">
    <property type="protein sequence ID" value="OMP11956.1"/>
    <property type="molecule type" value="Genomic_DNA"/>
</dbReference>
<dbReference type="Proteomes" id="UP000187203">
    <property type="component" value="Unassembled WGS sequence"/>
</dbReference>
<evidence type="ECO:0000313" key="3">
    <source>
        <dbReference type="EMBL" id="OMP11956.1"/>
    </source>
</evidence>
<accession>A0A1R3KXZ3</accession>
<reference evidence="4" key="1">
    <citation type="submission" date="2013-09" db="EMBL/GenBank/DDBJ databases">
        <title>Corchorus olitorius genome sequencing.</title>
        <authorList>
            <person name="Alam M."/>
            <person name="Haque M.S."/>
            <person name="Islam M.S."/>
            <person name="Emdad E.M."/>
            <person name="Islam M.M."/>
            <person name="Ahmed B."/>
            <person name="Halim A."/>
            <person name="Hossen Q.M.M."/>
            <person name="Hossain M.Z."/>
            <person name="Ahmed R."/>
            <person name="Khan M.M."/>
            <person name="Islam R."/>
            <person name="Rashid M.M."/>
            <person name="Khan S.A."/>
            <person name="Rahman M.S."/>
            <person name="Alam M."/>
            <person name="Yahiya A.S."/>
            <person name="Khan M.S."/>
            <person name="Azam M.S."/>
            <person name="Haque T."/>
            <person name="Lashkar M.Z.H."/>
            <person name="Akhand A.I."/>
            <person name="Morshed G."/>
            <person name="Roy S."/>
            <person name="Uddin K.S."/>
            <person name="Rabeya T."/>
            <person name="Hossain A.S."/>
            <person name="Chowdhury A."/>
            <person name="Snigdha A.R."/>
            <person name="Mortoza M.S."/>
            <person name="Matin S.A."/>
            <person name="Hoque S.M.E."/>
            <person name="Islam M.K."/>
            <person name="Roy D.K."/>
            <person name="Haider R."/>
            <person name="Moosa M.M."/>
            <person name="Elias S.M."/>
            <person name="Hasan A.M."/>
            <person name="Jahan S."/>
            <person name="Shafiuddin M."/>
            <person name="Mahmood N."/>
            <person name="Shommy N.S."/>
        </authorList>
    </citation>
    <scope>NUCLEOTIDE SEQUENCE [LARGE SCALE GENOMIC DNA]</scope>
    <source>
        <strain evidence="4">cv. O-4</strain>
    </source>
</reference>
<dbReference type="OrthoDB" id="1903947at2759"/>
<comment type="caution">
    <text evidence="3">The sequence shown here is derived from an EMBL/GenBank/DDBJ whole genome shotgun (WGS) entry which is preliminary data.</text>
</comment>
<dbReference type="GO" id="GO:0005886">
    <property type="term" value="C:plasma membrane"/>
    <property type="evidence" value="ECO:0007669"/>
    <property type="project" value="TreeGrafter"/>
</dbReference>
<dbReference type="PANTHER" id="PTHR33159">
    <property type="entry name" value="RPM1-INTERACTING PROTEIN 4 (RIN4) FAMILY PROTEIN"/>
    <property type="match status" value="1"/>
</dbReference>
<dbReference type="PANTHER" id="PTHR33159:SF96">
    <property type="entry name" value="RPM1-INTERACTING PROTEIN 4-LIKE"/>
    <property type="match status" value="1"/>
</dbReference>
<evidence type="ECO:0000259" key="2">
    <source>
        <dbReference type="Pfam" id="PF05627"/>
    </source>
</evidence>
<sequence>MAASGDGKAERPLPRFGEWDVNDPTTAEGFTVIFAKASDDKKAAKASGSSPSKKRYLASHNHKQINHEYKRKWLCCIFT</sequence>
<feature type="region of interest" description="Disordered" evidence="1">
    <location>
        <begin position="1"/>
        <end position="22"/>
    </location>
</feature>
<dbReference type="STRING" id="93759.A0A1R3KXZ3"/>
<evidence type="ECO:0000256" key="1">
    <source>
        <dbReference type="SAM" id="MobiDB-lite"/>
    </source>
</evidence>
<dbReference type="Pfam" id="PF05627">
    <property type="entry name" value="AvrRpt-cleavage"/>
    <property type="match status" value="1"/>
</dbReference>
<gene>
    <name evidence="3" type="ORF">COLO4_03570</name>
</gene>